<evidence type="ECO:0000256" key="4">
    <source>
        <dbReference type="PROSITE-ProRule" id="PRU00284"/>
    </source>
</evidence>
<dbReference type="PROSITE" id="PS50111">
    <property type="entry name" value="CHEMOTAXIS_TRANSDUC_2"/>
    <property type="match status" value="1"/>
</dbReference>
<sequence length="445" mass="48570">MWFRHQTASQGDQTIGAQEAIFQIVERTQAVIHFSPDGIVLAANNLFVDALGYTTEEVVGLHHSVFVQRKFRETQAYQDFWQKLRDGEFFTDEFPRVTKDDKVIWLSATYAPVFDKAGKVVQVTKIATEITKQREAIHAISKGLEALSNGNLRHRINLPSQDRMREVADSFNSAVESVSTLIVRVQNVASLIDAMSQQITSNTSDLSRRTETQAATLEQTAAAVEELSNHSRSASNYAQEVGKEAQTTRVAAEDSSKVVNDVTDAMTRIENSSESISEIISVIDDIAFQTNLLALNAGVEAARAGEAGRGFAVVASEVRQLAQRSAASAQEIKSLIGQSTEHVQEGADLVKKARSDLEAIFRGVELISERIGTVVTGLQEQTSTLTEINTAVSQLDRVTQQNAAMVGETASVTTELSKNSVSLSDAISIFDIDVVETEYKIAANE</sequence>
<dbReference type="RefSeq" id="WP_183966893.1">
    <property type="nucleotide sequence ID" value="NZ_BAABBZ010000002.1"/>
</dbReference>
<keyword evidence="2" id="KW-0145">Chemotaxis</keyword>
<dbReference type="Gene3D" id="3.30.450.20">
    <property type="entry name" value="PAS domain"/>
    <property type="match status" value="1"/>
</dbReference>
<dbReference type="InterPro" id="IPR004089">
    <property type="entry name" value="MCPsignal_dom"/>
</dbReference>
<dbReference type="PROSITE" id="PS50112">
    <property type="entry name" value="PAS"/>
    <property type="match status" value="1"/>
</dbReference>
<dbReference type="Pfam" id="PF08447">
    <property type="entry name" value="PAS_3"/>
    <property type="match status" value="1"/>
</dbReference>
<reference evidence="9 10" key="1">
    <citation type="submission" date="2020-08" db="EMBL/GenBank/DDBJ databases">
        <title>Genomic Encyclopedia of Type Strains, Phase IV (KMG-IV): sequencing the most valuable type-strain genomes for metagenomic binning, comparative biology and taxonomic classification.</title>
        <authorList>
            <person name="Goeker M."/>
        </authorList>
    </citation>
    <scope>NUCLEOTIDE SEQUENCE [LARGE SCALE GENOMIC DNA]</scope>
    <source>
        <strain evidence="9 10">DSM 102235</strain>
    </source>
</reference>
<comment type="caution">
    <text evidence="9">The sequence shown here is derived from an EMBL/GenBank/DDBJ whole genome shotgun (WGS) entry which is preliminary data.</text>
</comment>
<dbReference type="InterPro" id="IPR013655">
    <property type="entry name" value="PAS_fold_3"/>
</dbReference>
<feature type="domain" description="PAS" evidence="6">
    <location>
        <begin position="17"/>
        <end position="60"/>
    </location>
</feature>
<evidence type="ECO:0000259" key="8">
    <source>
        <dbReference type="PROSITE" id="PS50885"/>
    </source>
</evidence>
<dbReference type="InterPro" id="IPR000700">
    <property type="entry name" value="PAS-assoc_C"/>
</dbReference>
<dbReference type="PANTHER" id="PTHR43531:SF11">
    <property type="entry name" value="METHYL-ACCEPTING CHEMOTAXIS PROTEIN 3"/>
    <property type="match status" value="1"/>
</dbReference>
<evidence type="ECO:0000256" key="1">
    <source>
        <dbReference type="ARBA" id="ARBA00004370"/>
    </source>
</evidence>
<dbReference type="GO" id="GO:0006935">
    <property type="term" value="P:chemotaxis"/>
    <property type="evidence" value="ECO:0007669"/>
    <property type="project" value="UniProtKB-KW"/>
</dbReference>
<gene>
    <name evidence="9" type="ORF">GGQ68_002823</name>
</gene>
<dbReference type="FunFam" id="1.10.287.950:FF:000001">
    <property type="entry name" value="Methyl-accepting chemotaxis sensory transducer"/>
    <property type="match status" value="1"/>
</dbReference>
<dbReference type="Pfam" id="PF00015">
    <property type="entry name" value="MCPsignal"/>
    <property type="match status" value="1"/>
</dbReference>
<evidence type="ECO:0000256" key="3">
    <source>
        <dbReference type="ARBA" id="ARBA00029447"/>
    </source>
</evidence>
<dbReference type="PROSITE" id="PS50885">
    <property type="entry name" value="HAMP"/>
    <property type="match status" value="1"/>
</dbReference>
<dbReference type="InterPro" id="IPR003660">
    <property type="entry name" value="HAMP_dom"/>
</dbReference>
<organism evidence="9 10">
    <name type="scientific">Sagittula marina</name>
    <dbReference type="NCBI Taxonomy" id="943940"/>
    <lineage>
        <taxon>Bacteria</taxon>
        <taxon>Pseudomonadati</taxon>
        <taxon>Pseudomonadota</taxon>
        <taxon>Alphaproteobacteria</taxon>
        <taxon>Rhodobacterales</taxon>
        <taxon>Roseobacteraceae</taxon>
        <taxon>Sagittula</taxon>
    </lineage>
</organism>
<dbReference type="SUPFAM" id="SSF58104">
    <property type="entry name" value="Methyl-accepting chemotaxis protein (MCP) signaling domain"/>
    <property type="match status" value="1"/>
</dbReference>
<feature type="domain" description="HAMP" evidence="8">
    <location>
        <begin position="131"/>
        <end position="183"/>
    </location>
</feature>
<comment type="similarity">
    <text evidence="3">Belongs to the methyl-accepting chemotaxis (MCP) protein family.</text>
</comment>
<proteinExistence type="inferred from homology"/>
<protein>
    <submittedName>
        <fullName evidence="9">Methyl-accepting chemotaxis protein</fullName>
    </submittedName>
</protein>
<dbReference type="PRINTS" id="PR00260">
    <property type="entry name" value="CHEMTRNSDUCR"/>
</dbReference>
<name>A0A7W6DPN9_9RHOB</name>
<dbReference type="SMART" id="SM00283">
    <property type="entry name" value="MA"/>
    <property type="match status" value="1"/>
</dbReference>
<evidence type="ECO:0000259" key="7">
    <source>
        <dbReference type="PROSITE" id="PS50113"/>
    </source>
</evidence>
<dbReference type="InterPro" id="IPR004090">
    <property type="entry name" value="Chemotax_Me-accpt_rcpt"/>
</dbReference>
<keyword evidence="4" id="KW-0807">Transducer</keyword>
<accession>A0A7W6DPN9</accession>
<dbReference type="NCBIfam" id="TIGR00229">
    <property type="entry name" value="sensory_box"/>
    <property type="match status" value="1"/>
</dbReference>
<evidence type="ECO:0000313" key="10">
    <source>
        <dbReference type="Proteomes" id="UP000541426"/>
    </source>
</evidence>
<dbReference type="GO" id="GO:0004888">
    <property type="term" value="F:transmembrane signaling receptor activity"/>
    <property type="evidence" value="ECO:0007669"/>
    <property type="project" value="InterPro"/>
</dbReference>
<dbReference type="SUPFAM" id="SSF55785">
    <property type="entry name" value="PYP-like sensor domain (PAS domain)"/>
    <property type="match status" value="1"/>
</dbReference>
<dbReference type="CDD" id="cd00130">
    <property type="entry name" value="PAS"/>
    <property type="match status" value="1"/>
</dbReference>
<dbReference type="PROSITE" id="PS50113">
    <property type="entry name" value="PAC"/>
    <property type="match status" value="1"/>
</dbReference>
<feature type="domain" description="Methyl-accepting transducer" evidence="5">
    <location>
        <begin position="188"/>
        <end position="417"/>
    </location>
</feature>
<dbReference type="EMBL" id="JACIEJ010000006">
    <property type="protein sequence ID" value="MBB3986484.1"/>
    <property type="molecule type" value="Genomic_DNA"/>
</dbReference>
<evidence type="ECO:0000259" key="6">
    <source>
        <dbReference type="PROSITE" id="PS50112"/>
    </source>
</evidence>
<dbReference type="InterPro" id="IPR000014">
    <property type="entry name" value="PAS"/>
</dbReference>
<keyword evidence="10" id="KW-1185">Reference proteome</keyword>
<evidence type="ECO:0000256" key="2">
    <source>
        <dbReference type="ARBA" id="ARBA00022500"/>
    </source>
</evidence>
<dbReference type="InterPro" id="IPR035965">
    <property type="entry name" value="PAS-like_dom_sf"/>
</dbReference>
<dbReference type="GO" id="GO:0016020">
    <property type="term" value="C:membrane"/>
    <property type="evidence" value="ECO:0007669"/>
    <property type="project" value="UniProtKB-SubCell"/>
</dbReference>
<comment type="subcellular location">
    <subcellularLocation>
        <location evidence="1">Membrane</location>
    </subcellularLocation>
</comment>
<feature type="domain" description="PAC" evidence="7">
    <location>
        <begin position="90"/>
        <end position="142"/>
    </location>
</feature>
<dbReference type="Gene3D" id="1.10.287.950">
    <property type="entry name" value="Methyl-accepting chemotaxis protein"/>
    <property type="match status" value="1"/>
</dbReference>
<dbReference type="GO" id="GO:0007165">
    <property type="term" value="P:signal transduction"/>
    <property type="evidence" value="ECO:0007669"/>
    <property type="project" value="UniProtKB-KW"/>
</dbReference>
<evidence type="ECO:0000313" key="9">
    <source>
        <dbReference type="EMBL" id="MBB3986484.1"/>
    </source>
</evidence>
<evidence type="ECO:0000259" key="5">
    <source>
        <dbReference type="PROSITE" id="PS50111"/>
    </source>
</evidence>
<dbReference type="CDD" id="cd06225">
    <property type="entry name" value="HAMP"/>
    <property type="match status" value="1"/>
</dbReference>
<dbReference type="Proteomes" id="UP000541426">
    <property type="component" value="Unassembled WGS sequence"/>
</dbReference>
<dbReference type="InterPro" id="IPR051310">
    <property type="entry name" value="MCP_chemotaxis"/>
</dbReference>
<dbReference type="PANTHER" id="PTHR43531">
    <property type="entry name" value="PROTEIN ICFG"/>
    <property type="match status" value="1"/>
</dbReference>
<dbReference type="AlphaFoldDB" id="A0A7W6DPN9"/>